<dbReference type="InterPro" id="IPR036397">
    <property type="entry name" value="RNaseH_sf"/>
</dbReference>
<dbReference type="Gene3D" id="3.30.420.10">
    <property type="entry name" value="Ribonuclease H-like superfamily/Ribonuclease H"/>
    <property type="match status" value="1"/>
</dbReference>
<dbReference type="PANTHER" id="PTHR46068:SF1">
    <property type="entry name" value="TRANSPOSASE IS30-LIKE HTH DOMAIN-CONTAINING PROTEIN"/>
    <property type="match status" value="1"/>
</dbReference>
<dbReference type="GO" id="GO:0003676">
    <property type="term" value="F:nucleic acid binding"/>
    <property type="evidence" value="ECO:0007669"/>
    <property type="project" value="InterPro"/>
</dbReference>
<accession>A0A1I7XIZ3</accession>
<organism evidence="1 2">
    <name type="scientific">Heterorhabditis bacteriophora</name>
    <name type="common">Entomopathogenic nematode worm</name>
    <dbReference type="NCBI Taxonomy" id="37862"/>
    <lineage>
        <taxon>Eukaryota</taxon>
        <taxon>Metazoa</taxon>
        <taxon>Ecdysozoa</taxon>
        <taxon>Nematoda</taxon>
        <taxon>Chromadorea</taxon>
        <taxon>Rhabditida</taxon>
        <taxon>Rhabditina</taxon>
        <taxon>Rhabditomorpha</taxon>
        <taxon>Strongyloidea</taxon>
        <taxon>Heterorhabditidae</taxon>
        <taxon>Heterorhabditis</taxon>
    </lineage>
</organism>
<sequence length="145" mass="17191">MKVDLNEKARKLLSTVRQYRVSNMCFTDEKIFSINSVLNNKNSRQLLQCRHQRSEKAPIVVPWALKHFEPHNWTFKQDWAPDREAKITVKLWQQQFVDVWSKDIWLSNSLDLNPIEFAIWSILANKPSRTSYNYLDSLKVVLVKS</sequence>
<dbReference type="AlphaFoldDB" id="A0A1I7XIZ3"/>
<proteinExistence type="predicted"/>
<keyword evidence="1" id="KW-1185">Reference proteome</keyword>
<evidence type="ECO:0000313" key="2">
    <source>
        <dbReference type="WBParaSite" id="Hba_17472"/>
    </source>
</evidence>
<evidence type="ECO:0000313" key="1">
    <source>
        <dbReference type="Proteomes" id="UP000095283"/>
    </source>
</evidence>
<dbReference type="WBParaSite" id="Hba_17472">
    <property type="protein sequence ID" value="Hba_17472"/>
    <property type="gene ID" value="Hba_17472"/>
</dbReference>
<dbReference type="PANTHER" id="PTHR46068">
    <property type="entry name" value="PROTEIN CBG27172"/>
    <property type="match status" value="1"/>
</dbReference>
<name>A0A1I7XIZ3_HETBA</name>
<reference evidence="2" key="1">
    <citation type="submission" date="2016-11" db="UniProtKB">
        <authorList>
            <consortium name="WormBaseParasite"/>
        </authorList>
    </citation>
    <scope>IDENTIFICATION</scope>
</reference>
<protein>
    <submittedName>
        <fullName evidence="2">Transposable element Tc1 transposase</fullName>
    </submittedName>
</protein>
<dbReference type="Proteomes" id="UP000095283">
    <property type="component" value="Unplaced"/>
</dbReference>